<keyword evidence="3" id="KW-0596">Phosphopantetheine</keyword>
<dbReference type="SUPFAM" id="SSF56801">
    <property type="entry name" value="Acetyl-CoA synthetase-like"/>
    <property type="match status" value="3"/>
</dbReference>
<protein>
    <submittedName>
        <fullName evidence="6">Amino acid adenylation domain protein</fullName>
    </submittedName>
</protein>
<dbReference type="FunFam" id="3.40.50.980:FF:000002">
    <property type="entry name" value="Enterobactin synthetase component F"/>
    <property type="match status" value="1"/>
</dbReference>
<dbReference type="CDD" id="cd19531">
    <property type="entry name" value="LCL_NRPS-like"/>
    <property type="match status" value="2"/>
</dbReference>
<dbReference type="GO" id="GO:0044550">
    <property type="term" value="P:secondary metabolite biosynthetic process"/>
    <property type="evidence" value="ECO:0007669"/>
    <property type="project" value="UniProtKB-ARBA"/>
</dbReference>
<dbReference type="eggNOG" id="COG1020">
    <property type="taxonomic scope" value="Bacteria"/>
</dbReference>
<proteinExistence type="inferred from homology"/>
<dbReference type="InterPro" id="IPR001242">
    <property type="entry name" value="Condensation_dom"/>
</dbReference>
<comment type="cofactor">
    <cofactor evidence="1">
        <name>pantetheine 4'-phosphate</name>
        <dbReference type="ChEBI" id="CHEBI:47942"/>
    </cofactor>
</comment>
<dbReference type="InterPro" id="IPR000873">
    <property type="entry name" value="AMP-dep_synth/lig_dom"/>
</dbReference>
<dbReference type="InterPro" id="IPR006162">
    <property type="entry name" value="Ppantetheine_attach_site"/>
</dbReference>
<dbReference type="SUPFAM" id="SSF47336">
    <property type="entry name" value="ACP-like"/>
    <property type="match status" value="3"/>
</dbReference>
<dbReference type="PROSITE" id="PS00455">
    <property type="entry name" value="AMP_BINDING"/>
    <property type="match status" value="3"/>
</dbReference>
<evidence type="ECO:0000256" key="2">
    <source>
        <dbReference type="ARBA" id="ARBA00006432"/>
    </source>
</evidence>
<dbReference type="EMBL" id="CP001798">
    <property type="protein sequence ID" value="ADE14907.1"/>
    <property type="molecule type" value="Genomic_DNA"/>
</dbReference>
<dbReference type="SUPFAM" id="SSF52777">
    <property type="entry name" value="CoA-dependent acyltransferases"/>
    <property type="match status" value="8"/>
</dbReference>
<dbReference type="Gene3D" id="3.30.300.30">
    <property type="match status" value="3"/>
</dbReference>
<dbReference type="OrthoDB" id="9757559at2"/>
<sequence>MSQSPSLVATDNHHGWYPLSAAQRQLWFFAQLEPESCAYNLGGWLWLEGELDRAALTQALNGLVERHEMLRACFRDYQGEPLQTIMPMMPFTLGYEDLSTLSEPEAVAKERGRELVLQPYDLNEGEVFRYRLYYLGPKRHMLALGFHHIVFDAWSFGVFMGELMSRYESGITHKPLKLPRLRQHYVDYSLRQQQWLQGEQAADQLAYWQTRLGQHHGPLNLPMQRPSGGVQRAEHYPIQIAGDLTKRLDKLSRQVGASRFTVLLAVLKLLLARLSGQEEVRVGVPSANRSADTAKMVGFLVNNWVVAGRPLPSLSVRQWIEQVKNHLTEARHNGRLPFETLVEALAPERYPGLHPLFQVAFNYRQQGGQQTWSTGGLDARFEEMTAVETPFSLVLDVAPALDDGLTLRFIAGQGTFSDRFMEQLTEGYLRLLEQCTEQPNATLAMLDMLTASSRQQLKLWSGGSEAYGRGVTLAGLISAQAARRPESEALVSGEERVSYGELESRSERLGRWLRSQGVSAETVVGVLLERGVGMIESFLGILKAGGAFLPLDPDYPEERLGYMLRDSGVELLLSESGLAGRLPAVEGLRVVALDRLDYGAEESGDLAVPVHPEQLAYVIYTSGSTGQPKGVGVTQGGLSMHVQSIGERYGMGPEDVELHFASISFDGAVERWAVPLAFGSRLVIRDQGLWSAERTCQVLEEEGVTIACFPPSYVGPLLDWIEHRRPQLKVRSWTLGGEAFTRELYERLQRVLKPRRVLNGYGPTETVVTPLLWEADEGTAMSSAYAPIGTAVGARRLYVLDGELNRVPPGVSGELYIGGEVGLARGYWGRAGQTAERFLPDRWGAPGERMYRTGDWVRWRADGVVEYLGRVDGQVKLRGFRIELGEIETRLLALAQVREAVVVMRRGPGGERLVGYVAAPPEVEGERLRAALAGQLPEYMVPSQVVRLEALPLTPAGKVDRQGLPEPRWSAEGYEPPQTEAEAVLAQVWGQLLGVERVGRQDRFFELGGDSIIALQVVSRARQAGWSLRPRDLFEQPTLSALAAVAETTETTMIEQTPLVGEVEMTPIQARFLEREGVAICNQYFWFQLDAPLNPEDLRAALQALCAHHDVLRSRFYRHKGQWHQIFQAPEKVKSELLWVREAQTKAEIQRFAASAQQSLDIESGELLRALYVSSPGQPDRLLLCIHHLAVDGVSWRILLEDLLLAYRQSAAGQPLHLPAKTHSLRDWTGALAAWAQDEAQAQQAFWQAMTADVPSLWNMNPQPTEAQTLRLVIPAEVTRRAMQVAQTHLRSNLDDLLVMTLARVLAQHSGQSAVRIYRESHGRDLSFSGLDLSRTVGWFTSLYPLLLRVPTAREEALKTLKEQLHAVQNQGLAFGALSHWSDWEPADHRIEVLFNYLGQLQWDGQGMLSFLSAGLWRSPGSRRDAPLVINAHQQEGELIMALEFSPVHFEPSLQQALMAAFEAELKALMDCCEQHGPWLTPFDVPLSGLNQEALDQLSKLELENVLPLSPLQQGLLFHSELSQQTDTYVNQLSLPLSGLDSARFEQAWQRLVQRHSILRSALLAGEGKVEQPLLGVWRSITLPWSRQDLRGEEDAVQAMERVRAERRQQGFNLYRPPLWHVDLLQTGDEDYHCVLTLHHLLMDGWSTGILLQELLQLYHGRALLPEPPPFSAFLQWLADKDQMRARAFWQDYLSAIASPTWLASSVGQVSEAKDFRRHSVILDSKLQQHLQEQARQQGVTLSTLMQGAWALILSRYTGQQQVVFGNTVAGRPPELPGSERMLGLFINTLPVAVKIPAVEPCGRWLLALQQAGLDTREHGHLPLFEIQQAAGWAGEGLFDTLMVFENYPLDDNLLNSKADGLTIGAPDSYEFTHYPLTLAVLPGTELQVVFAYNAAVLPPRVIAPLAEAFKQALMALATQPEAPLASIASITPEQRERLKLWSGGSEAYGRGVTLAGLISAQAARRPESEALVSGEERVSYGELESRSERLGRWLRSQGVSAETVVGVLLERGVGMIESFLGILKAGGAFLPLDPDYPEERLGYMLRDSGVELLLSESGLAGRLPAVEGLRVVALDRLDYGAEESGDLAVPVHPEQLAYVIYTSGSTGQPKGVGVTQGGLSMHVQSIGERYGMGPEDVELHFASISFDGAVERWAVPLAFGSRLVIRDQGLWSAERTCQVLEEEGVTIACFPPSYVGPLLDWIEHRRPQLKVRSWTLGGEAFTRELYERLQRVLKPRRVLNGYGPTETVVTPLLWEADEGTAMSSAYAPIGTAVGARRLYVLDGELNRVPPGVSGELYIGGEVGLARGYWGRAGQTAERFLPDRWGAPGERMYRTGDWVRWRADGVVEYLGRVDGQVKLRGFRIELGEIETRLLALAQVREAVVVMRRGPGGERLVGYVAAPPEVEGERLRAALAGQLPEYMVPSQVVRLEALPLTPAGKVDRQGLPEPRWSAEGYEPPQTEAEAVLAQVWGQLLGVERVGRQDRFFELGGHSLLAMQAVSLLRRDYQKQVPLQVLFDSPRLADCAARLIDAVDEDEIIVAAPRDQDLPTSSAQRRLWFVQQLNPEGGAYHLPLGLRLQGTLDLTALQAALDHLVEQHEILRTRFVEHNGEPWQRILPEAPLKINYIDLREQPQPQDRAAELFQEWLRQPFDLARDPLLRLGVVRLDERCYQLLLVQHHIITDGRSTAHFLESLINAYRAIVAGELLSEAPPRLQYADYAIWQQRWLQGKKAQQQLDYWRQALGTDTEPLELPTDFPRSRTTPPQGARYHFRLTTVQAQGLQQLARAHETTLFTPLLSLWLLLLSRYSGRRDIRVGIPVAGRVRPETETLLGCFINTVVLGVQIDPNSSFAGLMEQVKGRSAEAQSHQELPFEALVEALGVGHSLEYHPLFQVTFNHQQMVTEALAEWPHGSVTPFDPGAAGVQFDLAMDTELHSDGSIRGYLSYASQLFHKATIERLWGHYLNLLDAVLNDGSRPVANFPLLSQTEQQQLGRWNDSGVARDPFVPIPIRQSRQAMETPEAVALSFNGRQLSYGELERWVNQLAHRLQRAGVGPEIRVAISLHRSVELVVGILAITRAGGGYVPLDPSYPEERLRYILAAAEPALVLTQSTLALTGLEDPGCPCWSLDDLDCSDEPAYPPMVDWHPDQALYVIYTSGSTGRPKGVVNTHAALENRLLWMQEQYSLGGDDCVLQKTPFSFDVSVWEFFWPFMVGARLAVAPPEAHRDPVALQRVIEAEQVTTLHFVPSMLQAFIAATHLVGCASLRKVICSGEALSMDLQQQVLQARPKLQLHNLYGPTEAAIDVSYWQCQADNRHTVPIGMPISNIQLHVLDEQLNLVPIGIPGELYLAGVGLARGYFGRADLTAERFLPNPFGAPGSRMYRTGDKVKRGVDGVLEYLGRLDHQVKIRGLRIELGEIESLLRQQPSVSDALVIAQPYSIGDQLVAYVILDGVPAEDWREQLKAALSAQLPDYMVPALFMSLDGFPISPNGKLDRKALPAPEGQRKGYRAPQTPLQQQLAECWRCLLEQPRIGLDDNFFALGGHSLLAVRAVAQIREQLGLEISLRQFFQCESLEALASQLEYESRAGEEEEQNELDAMAALLNELGEL</sequence>
<keyword evidence="7" id="KW-1185">Reference proteome</keyword>
<dbReference type="InterPro" id="IPR025110">
    <property type="entry name" value="AMP-bd_C"/>
</dbReference>
<dbReference type="PROSITE" id="PS50075">
    <property type="entry name" value="CARRIER"/>
    <property type="match status" value="3"/>
</dbReference>
<evidence type="ECO:0000313" key="7">
    <source>
        <dbReference type="Proteomes" id="UP000001844"/>
    </source>
</evidence>
<dbReference type="Pfam" id="PF00668">
    <property type="entry name" value="Condensation"/>
    <property type="match status" value="4"/>
</dbReference>
<dbReference type="InterPro" id="IPR023213">
    <property type="entry name" value="CAT-like_dom_sf"/>
</dbReference>
<evidence type="ECO:0000256" key="3">
    <source>
        <dbReference type="ARBA" id="ARBA00022450"/>
    </source>
</evidence>
<dbReference type="Gene3D" id="1.10.1200.10">
    <property type="entry name" value="ACP-like"/>
    <property type="match status" value="2"/>
</dbReference>
<dbReference type="FunFam" id="3.40.50.980:FF:000001">
    <property type="entry name" value="Non-ribosomal peptide synthetase"/>
    <property type="match status" value="3"/>
</dbReference>
<name>D5C315_NITHN</name>
<evidence type="ECO:0000259" key="5">
    <source>
        <dbReference type="PROSITE" id="PS50075"/>
    </source>
</evidence>
<dbReference type="KEGG" id="nhl:Nhal_1786"/>
<dbReference type="PANTHER" id="PTHR45527:SF1">
    <property type="entry name" value="FATTY ACID SYNTHASE"/>
    <property type="match status" value="1"/>
</dbReference>
<dbReference type="FunFam" id="1.10.1200.10:FF:000016">
    <property type="entry name" value="Non-ribosomal peptide synthase"/>
    <property type="match status" value="1"/>
</dbReference>
<dbReference type="InterPro" id="IPR020806">
    <property type="entry name" value="PKS_PP-bd"/>
</dbReference>
<dbReference type="Pfam" id="PF00501">
    <property type="entry name" value="AMP-binding"/>
    <property type="match status" value="3"/>
</dbReference>
<dbReference type="FunFam" id="2.30.38.10:FF:000001">
    <property type="entry name" value="Non-ribosomal peptide synthetase PvdI"/>
    <property type="match status" value="1"/>
</dbReference>
<keyword evidence="4" id="KW-0597">Phosphoprotein</keyword>
<dbReference type="CDD" id="cd17649">
    <property type="entry name" value="A_NRPS_PvdJ-like"/>
    <property type="match status" value="2"/>
</dbReference>
<reference evidence="7" key="1">
    <citation type="submission" date="2010-04" db="EMBL/GenBank/DDBJ databases">
        <title>Complete genome sequence of Nitrosococcus halophilus Nc4, a salt-adapted, aerobic obligate ammonia-oxidizing sulfur purple bacterium.</title>
        <authorList>
            <consortium name="US DOE Joint Genome Institute"/>
            <person name="Campbell M.A."/>
            <person name="Malfatti S.A."/>
            <person name="Chain P.S.G."/>
            <person name="Heidelberg J.F."/>
            <person name="Ward B.B."/>
            <person name="Klotz M.G."/>
        </authorList>
    </citation>
    <scope>NUCLEOTIDE SEQUENCE [LARGE SCALE GENOMIC DNA]</scope>
    <source>
        <strain evidence="7">Nc4</strain>
    </source>
</reference>
<dbReference type="GO" id="GO:0003824">
    <property type="term" value="F:catalytic activity"/>
    <property type="evidence" value="ECO:0007669"/>
    <property type="project" value="InterPro"/>
</dbReference>
<evidence type="ECO:0000313" key="6">
    <source>
        <dbReference type="EMBL" id="ADE14907.1"/>
    </source>
</evidence>
<dbReference type="NCBIfam" id="NF003417">
    <property type="entry name" value="PRK04813.1"/>
    <property type="match status" value="3"/>
</dbReference>
<dbReference type="PROSITE" id="PS00012">
    <property type="entry name" value="PHOSPHOPANTETHEINE"/>
    <property type="match status" value="3"/>
</dbReference>
<gene>
    <name evidence="6" type="ordered locus">Nhal_1786</name>
</gene>
<dbReference type="STRING" id="472759.Nhal_1786"/>
<dbReference type="InterPro" id="IPR020845">
    <property type="entry name" value="AMP-binding_CS"/>
</dbReference>
<organism evidence="6 7">
    <name type="scientific">Nitrosococcus halophilus (strain Nc4)</name>
    <dbReference type="NCBI Taxonomy" id="472759"/>
    <lineage>
        <taxon>Bacteria</taxon>
        <taxon>Pseudomonadati</taxon>
        <taxon>Pseudomonadota</taxon>
        <taxon>Gammaproteobacteria</taxon>
        <taxon>Chromatiales</taxon>
        <taxon>Chromatiaceae</taxon>
        <taxon>Nitrosococcus</taxon>
    </lineage>
</organism>
<dbReference type="GO" id="GO:0005829">
    <property type="term" value="C:cytosol"/>
    <property type="evidence" value="ECO:0007669"/>
    <property type="project" value="TreeGrafter"/>
</dbReference>
<dbReference type="FunFam" id="3.30.300.30:FF:000010">
    <property type="entry name" value="Enterobactin synthetase component F"/>
    <property type="match status" value="3"/>
</dbReference>
<dbReference type="HOGENOM" id="CLU_000022_11_0_6"/>
<dbReference type="FunFam" id="3.40.50.12780:FF:000012">
    <property type="entry name" value="Non-ribosomal peptide synthetase"/>
    <property type="match status" value="1"/>
</dbReference>
<dbReference type="Gene3D" id="3.40.50.1820">
    <property type="entry name" value="alpha/beta hydrolase"/>
    <property type="match status" value="1"/>
</dbReference>
<dbReference type="RefSeq" id="WP_013032792.1">
    <property type="nucleotide sequence ID" value="NC_013960.1"/>
</dbReference>
<dbReference type="Gene3D" id="3.40.50.980">
    <property type="match status" value="6"/>
</dbReference>
<dbReference type="InterPro" id="IPR036736">
    <property type="entry name" value="ACP-like_sf"/>
</dbReference>
<dbReference type="CDD" id="cd19543">
    <property type="entry name" value="DCL_NRPS"/>
    <property type="match status" value="1"/>
</dbReference>
<dbReference type="GO" id="GO:0031177">
    <property type="term" value="F:phosphopantetheine binding"/>
    <property type="evidence" value="ECO:0007669"/>
    <property type="project" value="InterPro"/>
</dbReference>
<comment type="similarity">
    <text evidence="2">Belongs to the ATP-dependent AMP-binding enzyme family.</text>
</comment>
<feature type="domain" description="Carrier" evidence="5">
    <location>
        <begin position="3509"/>
        <end position="3584"/>
    </location>
</feature>
<accession>D5C315</accession>
<dbReference type="Gene3D" id="3.30.559.10">
    <property type="entry name" value="Chloramphenicol acetyltransferase-like domain"/>
    <property type="match status" value="4"/>
</dbReference>
<feature type="domain" description="Carrier" evidence="5">
    <location>
        <begin position="976"/>
        <end position="1050"/>
    </location>
</feature>
<dbReference type="NCBIfam" id="TIGR01733">
    <property type="entry name" value="AA-adenyl-dom"/>
    <property type="match status" value="3"/>
</dbReference>
<dbReference type="PANTHER" id="PTHR45527">
    <property type="entry name" value="NONRIBOSOMAL PEPTIDE SYNTHETASE"/>
    <property type="match status" value="1"/>
</dbReference>
<dbReference type="CDD" id="cd17646">
    <property type="entry name" value="A_NRPS_AB3403-like"/>
    <property type="match status" value="1"/>
</dbReference>
<dbReference type="InterPro" id="IPR029058">
    <property type="entry name" value="AB_hydrolase_fold"/>
</dbReference>
<evidence type="ECO:0000256" key="1">
    <source>
        <dbReference type="ARBA" id="ARBA00001957"/>
    </source>
</evidence>
<dbReference type="Pfam" id="PF00550">
    <property type="entry name" value="PP-binding"/>
    <property type="match status" value="3"/>
</dbReference>
<dbReference type="Pfam" id="PF13193">
    <property type="entry name" value="AMP-binding_C"/>
    <property type="match status" value="3"/>
</dbReference>
<dbReference type="Proteomes" id="UP000001844">
    <property type="component" value="Chromosome"/>
</dbReference>
<dbReference type="Gene3D" id="3.30.559.30">
    <property type="entry name" value="Nonribosomal peptide synthetase, condensation domain"/>
    <property type="match status" value="4"/>
</dbReference>
<dbReference type="Gene3D" id="2.30.38.10">
    <property type="entry name" value="Luciferase, Domain 3"/>
    <property type="match status" value="3"/>
</dbReference>
<dbReference type="FunFam" id="1.10.1200.10:FF:000005">
    <property type="entry name" value="Nonribosomal peptide synthetase 1"/>
    <property type="match status" value="2"/>
</dbReference>
<dbReference type="InterPro" id="IPR009081">
    <property type="entry name" value="PP-bd_ACP"/>
</dbReference>
<dbReference type="GO" id="GO:0043041">
    <property type="term" value="P:amino acid activation for nonribosomal peptide biosynthetic process"/>
    <property type="evidence" value="ECO:0007669"/>
    <property type="project" value="TreeGrafter"/>
</dbReference>
<dbReference type="SMART" id="SM00823">
    <property type="entry name" value="PKS_PP"/>
    <property type="match status" value="3"/>
</dbReference>
<evidence type="ECO:0000256" key="4">
    <source>
        <dbReference type="ARBA" id="ARBA00022553"/>
    </source>
</evidence>
<dbReference type="GO" id="GO:0072330">
    <property type="term" value="P:monocarboxylic acid biosynthetic process"/>
    <property type="evidence" value="ECO:0007669"/>
    <property type="project" value="UniProtKB-ARBA"/>
</dbReference>
<dbReference type="InterPro" id="IPR045851">
    <property type="entry name" value="AMP-bd_C_sf"/>
</dbReference>
<dbReference type="InterPro" id="IPR010071">
    <property type="entry name" value="AA_adenyl_dom"/>
</dbReference>
<feature type="domain" description="Carrier" evidence="5">
    <location>
        <begin position="2458"/>
        <end position="2533"/>
    </location>
</feature>